<dbReference type="STRING" id="930991.A0A0D0DPU3"/>
<dbReference type="OrthoDB" id="270584at2759"/>
<name>A0A0D0DPU3_9AGAM</name>
<sequence>MSQYEPACLFEGVDNPAQLRATYTEATMDFSSAKQLKISPYMRKRLILSAESLPDAIRGCDTYATQKVLRGPLALGLLRNAKWRQAPATDNQKAFIDRRRGKCAMDRGGVAERLTKGEAANIITRLKHGAHVCEPYFLSILSRHTMRRRRSRSAKSCRLPRRRDCE</sequence>
<evidence type="ECO:0000313" key="1">
    <source>
        <dbReference type="EMBL" id="KIK94083.1"/>
    </source>
</evidence>
<accession>A0A0D0DPU3</accession>
<dbReference type="Proteomes" id="UP000054538">
    <property type="component" value="Unassembled WGS sequence"/>
</dbReference>
<organism evidence="1 2">
    <name type="scientific">Paxillus rubicundulus Ve08.2h10</name>
    <dbReference type="NCBI Taxonomy" id="930991"/>
    <lineage>
        <taxon>Eukaryota</taxon>
        <taxon>Fungi</taxon>
        <taxon>Dikarya</taxon>
        <taxon>Basidiomycota</taxon>
        <taxon>Agaricomycotina</taxon>
        <taxon>Agaricomycetes</taxon>
        <taxon>Agaricomycetidae</taxon>
        <taxon>Boletales</taxon>
        <taxon>Paxilineae</taxon>
        <taxon>Paxillaceae</taxon>
        <taxon>Paxillus</taxon>
    </lineage>
</organism>
<dbReference type="HOGENOM" id="CLU_1603283_0_0_1"/>
<dbReference type="AlphaFoldDB" id="A0A0D0DPU3"/>
<dbReference type="InParanoid" id="A0A0D0DPU3"/>
<evidence type="ECO:0000313" key="2">
    <source>
        <dbReference type="Proteomes" id="UP000054538"/>
    </source>
</evidence>
<keyword evidence="2" id="KW-1185">Reference proteome</keyword>
<gene>
    <name evidence="1" type="ORF">PAXRUDRAFT_474057</name>
</gene>
<reference evidence="2" key="2">
    <citation type="submission" date="2015-01" db="EMBL/GenBank/DDBJ databases">
        <title>Evolutionary Origins and Diversification of the Mycorrhizal Mutualists.</title>
        <authorList>
            <consortium name="DOE Joint Genome Institute"/>
            <consortium name="Mycorrhizal Genomics Consortium"/>
            <person name="Kohler A."/>
            <person name="Kuo A."/>
            <person name="Nagy L.G."/>
            <person name="Floudas D."/>
            <person name="Copeland A."/>
            <person name="Barry K.W."/>
            <person name="Cichocki N."/>
            <person name="Veneault-Fourrey C."/>
            <person name="LaButti K."/>
            <person name="Lindquist E.A."/>
            <person name="Lipzen A."/>
            <person name="Lundell T."/>
            <person name="Morin E."/>
            <person name="Murat C."/>
            <person name="Riley R."/>
            <person name="Ohm R."/>
            <person name="Sun H."/>
            <person name="Tunlid A."/>
            <person name="Henrissat B."/>
            <person name="Grigoriev I.V."/>
            <person name="Hibbett D.S."/>
            <person name="Martin F."/>
        </authorList>
    </citation>
    <scope>NUCLEOTIDE SEQUENCE [LARGE SCALE GENOMIC DNA]</scope>
    <source>
        <strain evidence="2">Ve08.2h10</strain>
    </source>
</reference>
<dbReference type="EMBL" id="KN825131">
    <property type="protein sequence ID" value="KIK94083.1"/>
    <property type="molecule type" value="Genomic_DNA"/>
</dbReference>
<protein>
    <submittedName>
        <fullName evidence="1">Uncharacterized protein</fullName>
    </submittedName>
</protein>
<reference evidence="1 2" key="1">
    <citation type="submission" date="2014-04" db="EMBL/GenBank/DDBJ databases">
        <authorList>
            <consortium name="DOE Joint Genome Institute"/>
            <person name="Kuo A."/>
            <person name="Kohler A."/>
            <person name="Jargeat P."/>
            <person name="Nagy L.G."/>
            <person name="Floudas D."/>
            <person name="Copeland A."/>
            <person name="Barry K.W."/>
            <person name="Cichocki N."/>
            <person name="Veneault-Fourrey C."/>
            <person name="LaButti K."/>
            <person name="Lindquist E.A."/>
            <person name="Lipzen A."/>
            <person name="Lundell T."/>
            <person name="Morin E."/>
            <person name="Murat C."/>
            <person name="Sun H."/>
            <person name="Tunlid A."/>
            <person name="Henrissat B."/>
            <person name="Grigoriev I.V."/>
            <person name="Hibbett D.S."/>
            <person name="Martin F."/>
            <person name="Nordberg H.P."/>
            <person name="Cantor M.N."/>
            <person name="Hua S.X."/>
        </authorList>
    </citation>
    <scope>NUCLEOTIDE SEQUENCE [LARGE SCALE GENOMIC DNA]</scope>
    <source>
        <strain evidence="1 2">Ve08.2h10</strain>
    </source>
</reference>
<proteinExistence type="predicted"/>